<dbReference type="KEGG" id="mmai:sS8_0235"/>
<dbReference type="EMBL" id="AP017928">
    <property type="protein sequence ID" value="BBA32203.1"/>
    <property type="molecule type" value="Genomic_DNA"/>
</dbReference>
<organism evidence="1 2">
    <name type="scientific">Methylocaldum marinum</name>
    <dbReference type="NCBI Taxonomy" id="1432792"/>
    <lineage>
        <taxon>Bacteria</taxon>
        <taxon>Pseudomonadati</taxon>
        <taxon>Pseudomonadota</taxon>
        <taxon>Gammaproteobacteria</taxon>
        <taxon>Methylococcales</taxon>
        <taxon>Methylococcaceae</taxon>
        <taxon>Methylocaldum</taxon>
    </lineage>
</organism>
<name>A0A286P3I1_9GAMM</name>
<accession>A0A286P3I1</accession>
<reference evidence="1 2" key="1">
    <citation type="submission" date="2016-12" db="EMBL/GenBank/DDBJ databases">
        <title>Genome sequencing of Methylocaldum marinum.</title>
        <authorList>
            <person name="Takeuchi M."/>
            <person name="Kamagata Y."/>
            <person name="Hiraoka S."/>
            <person name="Oshima K."/>
            <person name="Hattori M."/>
            <person name="Iwasaki W."/>
        </authorList>
    </citation>
    <scope>NUCLEOTIDE SEQUENCE [LARGE SCALE GENOMIC DNA]</scope>
    <source>
        <strain evidence="1 2">S8</strain>
    </source>
</reference>
<protein>
    <submittedName>
        <fullName evidence="1">Uncharacterized protein</fullName>
    </submittedName>
</protein>
<sequence length="68" mass="7496">MALLPNEYLLADTRVRLPVEKHPVPDPAHRVLNRSGDNSGRHAFSQGFGGAAHLLFTPIELDVFSPSY</sequence>
<dbReference type="AlphaFoldDB" id="A0A286P3I1"/>
<evidence type="ECO:0000313" key="1">
    <source>
        <dbReference type="EMBL" id="BBA32203.1"/>
    </source>
</evidence>
<evidence type="ECO:0000313" key="2">
    <source>
        <dbReference type="Proteomes" id="UP000266313"/>
    </source>
</evidence>
<dbReference type="Proteomes" id="UP000266313">
    <property type="component" value="Chromosome"/>
</dbReference>
<keyword evidence="2" id="KW-1185">Reference proteome</keyword>
<gene>
    <name evidence="1" type="ORF">sS8_0235</name>
</gene>
<proteinExistence type="predicted"/>